<accession>A0A2R3P797</accession>
<sequence length="785" mass="91916">MEALMNTKLYCPIRGLLNVDEKDKSGLSFTEERQRIELVKFLLNKKKYPKELFQFEYIIKIGTSNQKLRADLVIWKDEKKEKVEIIAEVKKNGKHKEKAAILQLEPGKKLLNAKYGIYFDDENNYLLYNNDKYSITKLPDYGFDFDSKKIAINDLREINNIDSLYSKLDQLAHNKGFSKEKRYEGIFQVILAKYYDEKYNSKNLKFISNKNTFKNFTDLYTKSMQYYNISSQIELNSQIILSEDVINKIVEVLEEYSFMKSDIGVIQTFFMKFGANFLKKDLAQYYTPIPIIKFIASLIDVKSNNRIIDPAGGSGDFLVGILEKYKNSDTFSLIKENLHYWDLSEDALKVAFINMVLHGDGRTNIEQLDSIERFDYKNNSFDYVITNPPFGSKTKWDGSNEIMKQYKIVENEKANKELGILFIERSIKLLKENGILIIILPSGYMNNSSMSFIRNYCLKYRIIADISLPPGAFKGADTGVKTDILIIKKEILDKDYKIFVEAPKKIGFDFKSNKLSIMYKRDEKTGSFLYDDQNDKIIDSDLTEIENKFKKFTYDNSIKGFEQKNNDVEYSTVLKSQIVNDAFLTLKPELYLNNYVKLIEDINQKGAVSLKELKQQNKCKIVITNSKSIELVDEKEYTYISISESKKGYYSLENKMRSWEISQIDRAKQKAEENDIFISYLYGSKDKFFIMTEKDADNIVVTNGMYKIKIDDERIRLSFYIFLFTEYFSKQFEAFATGHIQTNINIDKVWEFKFNILNDEEFEAAKKMLKSQIEWKNNYNEFNNF</sequence>
<dbReference type="GO" id="GO:0008170">
    <property type="term" value="F:N-methyltransferase activity"/>
    <property type="evidence" value="ECO:0007669"/>
    <property type="project" value="InterPro"/>
</dbReference>
<dbReference type="AlphaFoldDB" id="A0A2R3P797"/>
<gene>
    <name evidence="5" type="ORF">CG003_01575</name>
</gene>
<protein>
    <submittedName>
        <fullName evidence="5">Uncharacterized protein</fullName>
    </submittedName>
</protein>
<feature type="domain" description="Type I restriction enzyme R protein N-terminal" evidence="4">
    <location>
        <begin position="31"/>
        <end position="128"/>
    </location>
</feature>
<evidence type="ECO:0000256" key="2">
    <source>
        <dbReference type="ARBA" id="ARBA00023125"/>
    </source>
</evidence>
<dbReference type="InterPro" id="IPR029464">
    <property type="entry name" value="HSDR_N"/>
</dbReference>
<evidence type="ECO:0000259" key="4">
    <source>
        <dbReference type="Pfam" id="PF13588"/>
    </source>
</evidence>
<dbReference type="InterPro" id="IPR002052">
    <property type="entry name" value="DNA_methylase_N6_adenine_CS"/>
</dbReference>
<keyword evidence="2" id="KW-0238">DNA-binding</keyword>
<dbReference type="GO" id="GO:0009307">
    <property type="term" value="P:DNA restriction-modification system"/>
    <property type="evidence" value="ECO:0007669"/>
    <property type="project" value="UniProtKB-KW"/>
</dbReference>
<feature type="domain" description="DNA methylase adenine-specific" evidence="3">
    <location>
        <begin position="264"/>
        <end position="516"/>
    </location>
</feature>
<evidence type="ECO:0000256" key="1">
    <source>
        <dbReference type="ARBA" id="ARBA00022747"/>
    </source>
</evidence>
<dbReference type="InterPro" id="IPR029063">
    <property type="entry name" value="SAM-dependent_MTases_sf"/>
</dbReference>
<name>A0A2R3P797_MESFO</name>
<proteinExistence type="predicted"/>
<organism evidence="5 6">
    <name type="scientific">Mesoplasma florum</name>
    <name type="common">Acholeplasma florum</name>
    <dbReference type="NCBI Taxonomy" id="2151"/>
    <lineage>
        <taxon>Bacteria</taxon>
        <taxon>Bacillati</taxon>
        <taxon>Mycoplasmatota</taxon>
        <taxon>Mollicutes</taxon>
        <taxon>Entomoplasmatales</taxon>
        <taxon>Entomoplasmataceae</taxon>
        <taxon>Mesoplasma</taxon>
    </lineage>
</organism>
<dbReference type="PROSITE" id="PS00092">
    <property type="entry name" value="N6_MTASE"/>
    <property type="match status" value="1"/>
</dbReference>
<dbReference type="PRINTS" id="PR00507">
    <property type="entry name" value="N12N6MTFRASE"/>
</dbReference>
<evidence type="ECO:0000259" key="3">
    <source>
        <dbReference type="Pfam" id="PF02384"/>
    </source>
</evidence>
<evidence type="ECO:0000313" key="5">
    <source>
        <dbReference type="EMBL" id="AVN64352.1"/>
    </source>
</evidence>
<dbReference type="InterPro" id="IPR003356">
    <property type="entry name" value="DNA_methylase_A-5"/>
</dbReference>
<dbReference type="EMBL" id="CP022513">
    <property type="protein sequence ID" value="AVN64352.1"/>
    <property type="molecule type" value="Genomic_DNA"/>
</dbReference>
<keyword evidence="1" id="KW-0680">Restriction system</keyword>
<dbReference type="PANTHER" id="PTHR42998:SF1">
    <property type="entry name" value="TYPE I RESTRICTION ENZYME HINDI METHYLASE SUBUNIT"/>
    <property type="match status" value="1"/>
</dbReference>
<dbReference type="Pfam" id="PF13588">
    <property type="entry name" value="HSDR_N_2"/>
    <property type="match status" value="1"/>
</dbReference>
<dbReference type="Pfam" id="PF02384">
    <property type="entry name" value="N6_Mtase"/>
    <property type="match status" value="1"/>
</dbReference>
<dbReference type="SUPFAM" id="SSF116734">
    <property type="entry name" value="DNA methylase specificity domain"/>
    <property type="match status" value="1"/>
</dbReference>
<dbReference type="CDD" id="cd02440">
    <property type="entry name" value="AdoMet_MTases"/>
    <property type="match status" value="1"/>
</dbReference>
<dbReference type="GO" id="GO:0032259">
    <property type="term" value="P:methylation"/>
    <property type="evidence" value="ECO:0007669"/>
    <property type="project" value="InterPro"/>
</dbReference>
<dbReference type="Gene3D" id="3.40.50.150">
    <property type="entry name" value="Vaccinia Virus protein VP39"/>
    <property type="match status" value="1"/>
</dbReference>
<dbReference type="Gene3D" id="3.90.220.20">
    <property type="entry name" value="DNA methylase specificity domains"/>
    <property type="match status" value="1"/>
</dbReference>
<dbReference type="SUPFAM" id="SSF53335">
    <property type="entry name" value="S-adenosyl-L-methionine-dependent methyltransferases"/>
    <property type="match status" value="1"/>
</dbReference>
<dbReference type="Proteomes" id="UP000239216">
    <property type="component" value="Chromosome"/>
</dbReference>
<dbReference type="PANTHER" id="PTHR42998">
    <property type="entry name" value="TYPE I RESTRICTION ENZYME HINDVIIP M PROTEIN-RELATED"/>
    <property type="match status" value="1"/>
</dbReference>
<reference evidence="5 6" key="1">
    <citation type="submission" date="2017-07" db="EMBL/GenBank/DDBJ databases">
        <title>Comparative genomic analysis of Mesoplasma florum.</title>
        <authorList>
            <person name="Baby V."/>
            <person name="Lachance J.-C."/>
            <person name="Gagnon J."/>
            <person name="Lucier J.-F."/>
            <person name="Matteau D."/>
            <person name="Knight T.F."/>
            <person name="Rodrigue S."/>
        </authorList>
    </citation>
    <scope>NUCLEOTIDE SEQUENCE [LARGE SCALE GENOMIC DNA]</scope>
    <source>
        <strain evidence="5 6">CnuA-2</strain>
    </source>
</reference>
<dbReference type="InterPro" id="IPR052916">
    <property type="entry name" value="Type-I_RE_MTase_Subunit"/>
</dbReference>
<evidence type="ECO:0000313" key="6">
    <source>
        <dbReference type="Proteomes" id="UP000239216"/>
    </source>
</evidence>
<dbReference type="InterPro" id="IPR044946">
    <property type="entry name" value="Restrct_endonuc_typeI_TRD_sf"/>
</dbReference>
<dbReference type="GO" id="GO:0003677">
    <property type="term" value="F:DNA binding"/>
    <property type="evidence" value="ECO:0007669"/>
    <property type="project" value="UniProtKB-KW"/>
</dbReference>